<organism evidence="1 2">
    <name type="scientific">Bifidobacterium bifidum ATCC 29521 = JCM 1255 = DSM 20456</name>
    <dbReference type="NCBI Taxonomy" id="500634"/>
    <lineage>
        <taxon>Bacteria</taxon>
        <taxon>Bacillati</taxon>
        <taxon>Actinomycetota</taxon>
        <taxon>Actinomycetes</taxon>
        <taxon>Bifidobacteriales</taxon>
        <taxon>Bifidobacteriaceae</taxon>
        <taxon>Bifidobacterium</taxon>
    </lineage>
</organism>
<evidence type="ECO:0000313" key="2">
    <source>
        <dbReference type="Proteomes" id="UP000035063"/>
    </source>
</evidence>
<reference evidence="2" key="2">
    <citation type="journal article" date="2015" name="J. Biotechnol.">
        <title>Complete genome sequence of Bifidobacterium bifidum JCM 1255(T) isolated from feces of a breast-fed infant.</title>
        <authorList>
            <person name="Morita H."/>
            <person name="Toh H."/>
            <person name="Oshima K."/>
            <person name="Nakano A."/>
            <person name="Shindo C."/>
            <person name="Komiya K."/>
            <person name="Arakawa K."/>
            <person name="Suda W."/>
            <person name="Honda K."/>
            <person name="Hattori M."/>
        </authorList>
    </citation>
    <scope>NUCLEOTIDE SEQUENCE [LARGE SCALE GENOMIC DNA]</scope>
    <source>
        <strain evidence="2">JCM 1255</strain>
    </source>
</reference>
<sequence length="65" mass="7489">MLEGVFDARMLWPEDASELIELADDYPTVEDLGDPYYFDKLREKINRLGLKPDDGHALEDTLGEF</sequence>
<protein>
    <submittedName>
        <fullName evidence="1">Uncharacterized protein</fullName>
    </submittedName>
</protein>
<reference evidence="1 2" key="1">
    <citation type="submission" date="2012-02" db="EMBL/GenBank/DDBJ databases">
        <title>Complete genome sequence of Bifidobacterium bifidum JCM 1255.</title>
        <authorList>
            <person name="Toh H."/>
            <person name="Oshima K."/>
            <person name="Morita H."/>
            <person name="Hattori M."/>
        </authorList>
    </citation>
    <scope>NUCLEOTIDE SEQUENCE [LARGE SCALE GENOMIC DNA]</scope>
    <source>
        <strain evidence="1 2">JCM 1255</strain>
    </source>
</reference>
<dbReference type="Proteomes" id="UP000035063">
    <property type="component" value="Chromosome"/>
</dbReference>
<keyword evidence="2" id="KW-1185">Reference proteome</keyword>
<name>A0ABM7ENF3_BIFBI</name>
<gene>
    <name evidence="1" type="ORF">BBBF_0125</name>
</gene>
<proteinExistence type="predicted"/>
<evidence type="ECO:0000313" key="1">
    <source>
        <dbReference type="EMBL" id="BAQ97332.1"/>
    </source>
</evidence>
<dbReference type="EMBL" id="AP012323">
    <property type="protein sequence ID" value="BAQ97332.1"/>
    <property type="molecule type" value="Genomic_DNA"/>
</dbReference>
<accession>A0ABM7ENF3</accession>